<dbReference type="OrthoDB" id="2352259at2"/>
<dbReference type="RefSeq" id="WP_122904727.1">
    <property type="nucleotide sequence ID" value="NZ_RHHS01000025.1"/>
</dbReference>
<evidence type="ECO:0008006" key="4">
    <source>
        <dbReference type="Google" id="ProtNLM"/>
    </source>
</evidence>
<organism evidence="2 3">
    <name type="scientific">Brevibacillus gelatini</name>
    <dbReference type="NCBI Taxonomy" id="1655277"/>
    <lineage>
        <taxon>Bacteria</taxon>
        <taxon>Bacillati</taxon>
        <taxon>Bacillota</taxon>
        <taxon>Bacilli</taxon>
        <taxon>Bacillales</taxon>
        <taxon>Paenibacillaceae</taxon>
        <taxon>Brevibacillus</taxon>
    </lineage>
</organism>
<dbReference type="EMBL" id="RHHS01000025">
    <property type="protein sequence ID" value="RNB57147.1"/>
    <property type="molecule type" value="Genomic_DNA"/>
</dbReference>
<keyword evidence="3" id="KW-1185">Reference proteome</keyword>
<accession>A0A3M8B2A9</accession>
<gene>
    <name evidence="2" type="ORF">EDM57_10550</name>
</gene>
<dbReference type="AlphaFoldDB" id="A0A3M8B2A9"/>
<dbReference type="PROSITE" id="PS51257">
    <property type="entry name" value="PROKAR_LIPOPROTEIN"/>
    <property type="match status" value="1"/>
</dbReference>
<evidence type="ECO:0000256" key="1">
    <source>
        <dbReference type="SAM" id="SignalP"/>
    </source>
</evidence>
<name>A0A3M8B2A9_9BACL</name>
<feature type="chain" id="PRO_5018156342" description="Lipoprotein" evidence="1">
    <location>
        <begin position="24"/>
        <end position="257"/>
    </location>
</feature>
<feature type="signal peptide" evidence="1">
    <location>
        <begin position="1"/>
        <end position="23"/>
    </location>
</feature>
<evidence type="ECO:0000313" key="3">
    <source>
        <dbReference type="Proteomes" id="UP000268829"/>
    </source>
</evidence>
<dbReference type="Proteomes" id="UP000268829">
    <property type="component" value="Unassembled WGS sequence"/>
</dbReference>
<evidence type="ECO:0000313" key="2">
    <source>
        <dbReference type="EMBL" id="RNB57147.1"/>
    </source>
</evidence>
<sequence>MHIKLLFPFLLPILFGVLLGCQADTSTKKNKEIIIEDTKVPDGQSKVTKDKEVESVTVHESPKNVSFPSEAVTYQYKVTFKDGKSIFPQKNDVIFESTLGDTSIVAIRSPEGETNYTVFLYEYNNNTEKWVIDGFLRLQGGTGFSNKEGLNLPMDKFNALNLEIPKKNKKIWVFANEKEIVAIAVYNRFPFVETNNPEKITLTNKNEAYVLNNNFLYYLDSGKLIVVSGNTSKQNIINLANSLPSVNSAFFPSPKEN</sequence>
<reference evidence="2 3" key="1">
    <citation type="submission" date="2018-10" db="EMBL/GenBank/DDBJ databases">
        <title>Phylogenomics of Brevibacillus.</title>
        <authorList>
            <person name="Dunlap C."/>
        </authorList>
    </citation>
    <scope>NUCLEOTIDE SEQUENCE [LARGE SCALE GENOMIC DNA]</scope>
    <source>
        <strain evidence="2 3">DSM 100115</strain>
    </source>
</reference>
<comment type="caution">
    <text evidence="2">The sequence shown here is derived from an EMBL/GenBank/DDBJ whole genome shotgun (WGS) entry which is preliminary data.</text>
</comment>
<keyword evidence="1" id="KW-0732">Signal</keyword>
<proteinExistence type="predicted"/>
<protein>
    <recommendedName>
        <fullName evidence="4">Lipoprotein</fullName>
    </recommendedName>
</protein>